<reference evidence="1" key="1">
    <citation type="journal article" date="2015" name="Nature">
        <title>Complex archaea that bridge the gap between prokaryotes and eukaryotes.</title>
        <authorList>
            <person name="Spang A."/>
            <person name="Saw J.H."/>
            <person name="Jorgensen S.L."/>
            <person name="Zaremba-Niedzwiedzka K."/>
            <person name="Martijn J."/>
            <person name="Lind A.E."/>
            <person name="van Eijk R."/>
            <person name="Schleper C."/>
            <person name="Guy L."/>
            <person name="Ettema T.J."/>
        </authorList>
    </citation>
    <scope>NUCLEOTIDE SEQUENCE</scope>
</reference>
<proteinExistence type="predicted"/>
<feature type="non-terminal residue" evidence="1">
    <location>
        <position position="1"/>
    </location>
</feature>
<dbReference type="AlphaFoldDB" id="A0A0F9DV25"/>
<accession>A0A0F9DV25</accession>
<gene>
    <name evidence="1" type="ORF">LCGC14_2444540</name>
</gene>
<dbReference type="EMBL" id="LAZR01037697">
    <property type="protein sequence ID" value="KKL21531.1"/>
    <property type="molecule type" value="Genomic_DNA"/>
</dbReference>
<organism evidence="1">
    <name type="scientific">marine sediment metagenome</name>
    <dbReference type="NCBI Taxonomy" id="412755"/>
    <lineage>
        <taxon>unclassified sequences</taxon>
        <taxon>metagenomes</taxon>
        <taxon>ecological metagenomes</taxon>
    </lineage>
</organism>
<comment type="caution">
    <text evidence="1">The sequence shown here is derived from an EMBL/GenBank/DDBJ whole genome shotgun (WGS) entry which is preliminary data.</text>
</comment>
<protein>
    <submittedName>
        <fullName evidence="1">Uncharacterized protein</fullName>
    </submittedName>
</protein>
<name>A0A0F9DV25_9ZZZZ</name>
<sequence>HGGALTMDLRMAWCDEADIATPWAVEIFERKHVRNDYPLSALWEMGIRNFRIPISDILDARVSKRVAELIGLGHTFTVVMFGMPDEERQAALASHGSGIKAIEVVSLFNQWQGLIEPLAKLRELSGYQIYLNPVRPEVEGWTSQHGLHTDLTEEIDWALGLPDLNRAVDGFVFGVRQNVCPCDGFEAVRRCLSDTDYQFILHVPCVGFDRTSAPTDDASRMHELTRVAEAALLARSHPDISVIVDNFVELDRGYFNCRGLVDRFYNPKDGSRIVSSLDNLLPRRLANPSVYETKQHRVVLCESDTRQVLLILANNETASTGLDDHLPDKVLNQQGKLVDLVTGEELDTSYSKLSARIAGGGRPQTPMLLVLNNK</sequence>
<evidence type="ECO:0000313" key="1">
    <source>
        <dbReference type="EMBL" id="KKL21531.1"/>
    </source>
</evidence>